<organism evidence="1 2">
    <name type="scientific">Bifidobacterium miconis</name>
    <dbReference type="NCBI Taxonomy" id="2834435"/>
    <lineage>
        <taxon>Bacteria</taxon>
        <taxon>Bacillati</taxon>
        <taxon>Actinomycetota</taxon>
        <taxon>Actinomycetes</taxon>
        <taxon>Bifidobacteriales</taxon>
        <taxon>Bifidobacteriaceae</taxon>
        <taxon>Bifidobacterium</taxon>
    </lineage>
</organism>
<evidence type="ECO:0000313" key="2">
    <source>
        <dbReference type="Proteomes" id="UP000700815"/>
    </source>
</evidence>
<accession>A0ABS6WI58</accession>
<gene>
    <name evidence="1" type="ORF">KIH79_12450</name>
</gene>
<dbReference type="RefSeq" id="WP_219059662.1">
    <property type="nucleotide sequence ID" value="NZ_JAHBBH010000067.1"/>
</dbReference>
<proteinExistence type="predicted"/>
<comment type="caution">
    <text evidence="1">The sequence shown here is derived from an EMBL/GenBank/DDBJ whole genome shotgun (WGS) entry which is preliminary data.</text>
</comment>
<dbReference type="Proteomes" id="UP000700815">
    <property type="component" value="Unassembled WGS sequence"/>
</dbReference>
<name>A0ABS6WI58_9BIFI</name>
<protein>
    <submittedName>
        <fullName evidence="1">Uncharacterized protein</fullName>
    </submittedName>
</protein>
<dbReference type="EMBL" id="JAHBBH010000067">
    <property type="protein sequence ID" value="MBW3093708.1"/>
    <property type="molecule type" value="Genomic_DNA"/>
</dbReference>
<evidence type="ECO:0000313" key="1">
    <source>
        <dbReference type="EMBL" id="MBW3093708.1"/>
    </source>
</evidence>
<reference evidence="1 2" key="1">
    <citation type="submission" date="2021-05" db="EMBL/GenBank/DDBJ databases">
        <title>Phylogenetic classification of ten novel species belonging to the genus Bifidobacterium comprising B. colchicus sp. nov., B. abeli sp. nov., B. bicoloris sp. nov., B. guerezis sp. nov., B. rosaliae sp. nov., B. santillanensis sp. nov., B. argentati sp. nov., B. amazzoni sp. nov., B. pluviali sp. nov., and B. pinnaculum sp. nov.</title>
        <authorList>
            <person name="Lugli G.A."/>
            <person name="Ruiz Garcia L."/>
            <person name="Margolles A."/>
            <person name="Ventura M."/>
        </authorList>
    </citation>
    <scope>NUCLEOTIDE SEQUENCE [LARGE SCALE GENOMIC DNA]</scope>
    <source>
        <strain evidence="1 2">82T10</strain>
    </source>
</reference>
<keyword evidence="2" id="KW-1185">Reference proteome</keyword>
<sequence>MTEVLPVANAHRIGSPVMLAKEDVADRRNQIEAKYGTADELRRTRDFIGLTLEQRIALEDLEDLEFLEGR</sequence>